<protein>
    <submittedName>
        <fullName evidence="6">Chromosome partitioning protein, ParB family</fullName>
    </submittedName>
</protein>
<dbReference type="Pfam" id="PF02195">
    <property type="entry name" value="ParB_N"/>
    <property type="match status" value="1"/>
</dbReference>
<dbReference type="NCBIfam" id="TIGR00180">
    <property type="entry name" value="parB_part"/>
    <property type="match status" value="1"/>
</dbReference>
<dbReference type="InterPro" id="IPR004437">
    <property type="entry name" value="ParB/RepB/Spo0J"/>
</dbReference>
<comment type="subcellular location">
    <subcellularLocation>
        <location evidence="1">Cytoplasm</location>
        <location evidence="1">Nucleoid</location>
    </subcellularLocation>
</comment>
<keyword evidence="3" id="KW-0159">Chromosome partition</keyword>
<reference evidence="7" key="1">
    <citation type="submission" date="2016-10" db="EMBL/GenBank/DDBJ databases">
        <authorList>
            <person name="Varghese N."/>
            <person name="Submissions S."/>
        </authorList>
    </citation>
    <scope>NUCLEOTIDE SEQUENCE [LARGE SCALE GENOMIC DNA]</scope>
    <source>
        <strain evidence="7">DSM 3669</strain>
    </source>
</reference>
<dbReference type="Pfam" id="PF23552">
    <property type="entry name" value="ParB_C"/>
    <property type="match status" value="1"/>
</dbReference>
<keyword evidence="7" id="KW-1185">Reference proteome</keyword>
<evidence type="ECO:0000313" key="7">
    <source>
        <dbReference type="Proteomes" id="UP000199584"/>
    </source>
</evidence>
<accession>A0A1I6E2U4</accession>
<dbReference type="InterPro" id="IPR041468">
    <property type="entry name" value="HTH_ParB/Spo0J"/>
</dbReference>
<organism evidence="6 7">
    <name type="scientific">Desulfoscipio geothermicus DSM 3669</name>
    <dbReference type="NCBI Taxonomy" id="1121426"/>
    <lineage>
        <taxon>Bacteria</taxon>
        <taxon>Bacillati</taxon>
        <taxon>Bacillota</taxon>
        <taxon>Clostridia</taxon>
        <taxon>Eubacteriales</taxon>
        <taxon>Desulfallaceae</taxon>
        <taxon>Desulfoscipio</taxon>
    </lineage>
</organism>
<dbReference type="SUPFAM" id="SSF110849">
    <property type="entry name" value="ParB/Sulfiredoxin"/>
    <property type="match status" value="1"/>
</dbReference>
<evidence type="ECO:0000256" key="1">
    <source>
        <dbReference type="ARBA" id="ARBA00004453"/>
    </source>
</evidence>
<evidence type="ECO:0000256" key="3">
    <source>
        <dbReference type="ARBA" id="ARBA00022829"/>
    </source>
</evidence>
<evidence type="ECO:0000256" key="2">
    <source>
        <dbReference type="ARBA" id="ARBA00006295"/>
    </source>
</evidence>
<comment type="similarity">
    <text evidence="2">Belongs to the ParB family.</text>
</comment>
<evidence type="ECO:0000259" key="5">
    <source>
        <dbReference type="PROSITE" id="PS50943"/>
    </source>
</evidence>
<dbReference type="GO" id="GO:0005694">
    <property type="term" value="C:chromosome"/>
    <property type="evidence" value="ECO:0007669"/>
    <property type="project" value="TreeGrafter"/>
</dbReference>
<dbReference type="GO" id="GO:0007059">
    <property type="term" value="P:chromosome segregation"/>
    <property type="evidence" value="ECO:0007669"/>
    <property type="project" value="UniProtKB-KW"/>
</dbReference>
<gene>
    <name evidence="6" type="ORF">SAMN05660706_12416</name>
</gene>
<name>A0A1I6E2U4_9FIRM</name>
<dbReference type="PANTHER" id="PTHR33375:SF1">
    <property type="entry name" value="CHROMOSOME-PARTITIONING PROTEIN PARB-RELATED"/>
    <property type="match status" value="1"/>
</dbReference>
<dbReference type="Gene3D" id="3.90.1530.30">
    <property type="match status" value="1"/>
</dbReference>
<dbReference type="SMART" id="SM00470">
    <property type="entry name" value="ParB"/>
    <property type="match status" value="1"/>
</dbReference>
<dbReference type="InterPro" id="IPR050336">
    <property type="entry name" value="Chromosome_partition/occlusion"/>
</dbReference>
<feature type="domain" description="HTH cro/C1-type" evidence="5">
    <location>
        <begin position="136"/>
        <end position="163"/>
    </location>
</feature>
<dbReference type="AlphaFoldDB" id="A0A1I6E2U4"/>
<evidence type="ECO:0000256" key="4">
    <source>
        <dbReference type="ARBA" id="ARBA00023125"/>
    </source>
</evidence>
<dbReference type="InterPro" id="IPR003115">
    <property type="entry name" value="ParB_N"/>
</dbReference>
<dbReference type="STRING" id="39060.SAMN05660706_12416"/>
<dbReference type="Gene3D" id="1.10.10.2830">
    <property type="match status" value="1"/>
</dbReference>
<dbReference type="InterPro" id="IPR036086">
    <property type="entry name" value="ParB/Sulfiredoxin_sf"/>
</dbReference>
<dbReference type="InterPro" id="IPR057240">
    <property type="entry name" value="ParB_dimer_C"/>
</dbReference>
<dbReference type="CDD" id="cd00093">
    <property type="entry name" value="HTH_XRE"/>
    <property type="match status" value="1"/>
</dbReference>
<dbReference type="GO" id="GO:0045881">
    <property type="term" value="P:positive regulation of sporulation resulting in formation of a cellular spore"/>
    <property type="evidence" value="ECO:0007669"/>
    <property type="project" value="TreeGrafter"/>
</dbReference>
<dbReference type="InterPro" id="IPR001387">
    <property type="entry name" value="Cro/C1-type_HTH"/>
</dbReference>
<dbReference type="FunFam" id="3.90.1530.30:FF:000001">
    <property type="entry name" value="Chromosome partitioning protein ParB"/>
    <property type="match status" value="1"/>
</dbReference>
<evidence type="ECO:0000313" key="6">
    <source>
        <dbReference type="EMBL" id="SFR11957.1"/>
    </source>
</evidence>
<dbReference type="PANTHER" id="PTHR33375">
    <property type="entry name" value="CHROMOSOME-PARTITIONING PROTEIN PARB-RELATED"/>
    <property type="match status" value="1"/>
</dbReference>
<keyword evidence="4" id="KW-0238">DNA-binding</keyword>
<dbReference type="GO" id="GO:0009295">
    <property type="term" value="C:nucleoid"/>
    <property type="evidence" value="ECO:0007669"/>
    <property type="project" value="UniProtKB-SubCell"/>
</dbReference>
<dbReference type="OrthoDB" id="9802051at2"/>
<dbReference type="EMBL" id="FOYM01000024">
    <property type="protein sequence ID" value="SFR11957.1"/>
    <property type="molecule type" value="Genomic_DNA"/>
</dbReference>
<sequence>MSKKRGLGKGLSALIPVEPGDKVKNNDNEMCYIEVEKIFPNPNQPRKNIDEHNLEELIKSIKTHGLIQPIVVRSRSNGNYEIIAGERRWQACKKLKMNEVPVIIKTYNDLEASAAALIENIQREDLNAVDEANAYRRLMEEYGLTQEELSSRLGKSRSFIANMVRLLGLPGELREMLAEGIISTGHARALIPLQDSETQIKFALKIIKQHLSVRKTEEIVKKYIEEAGKTKRAREKDHESMEWERLLSKKLGKRVTIRPNSNGSGKLIIEYTTRDELAAIVDNIKIN</sequence>
<proteinExistence type="inferred from homology"/>
<dbReference type="PROSITE" id="PS50943">
    <property type="entry name" value="HTH_CROC1"/>
    <property type="match status" value="1"/>
</dbReference>
<dbReference type="Pfam" id="PF17762">
    <property type="entry name" value="HTH_ParB"/>
    <property type="match status" value="1"/>
</dbReference>
<dbReference type="FunFam" id="1.10.10.2830:FF:000001">
    <property type="entry name" value="Chromosome partitioning protein ParB"/>
    <property type="match status" value="1"/>
</dbReference>
<dbReference type="CDD" id="cd16393">
    <property type="entry name" value="SPO0J_N"/>
    <property type="match status" value="1"/>
</dbReference>
<dbReference type="GO" id="GO:0003677">
    <property type="term" value="F:DNA binding"/>
    <property type="evidence" value="ECO:0007669"/>
    <property type="project" value="UniProtKB-KW"/>
</dbReference>
<dbReference type="Proteomes" id="UP000199584">
    <property type="component" value="Unassembled WGS sequence"/>
</dbReference>
<dbReference type="RefSeq" id="WP_092485406.1">
    <property type="nucleotide sequence ID" value="NZ_FOYM01000024.1"/>
</dbReference>